<reference evidence="2" key="1">
    <citation type="submission" date="2021-01" db="UniProtKB">
        <authorList>
            <consortium name="EnsemblMetazoa"/>
        </authorList>
    </citation>
    <scope>IDENTIFICATION</scope>
</reference>
<keyword evidence="1" id="KW-0472">Membrane</keyword>
<keyword evidence="3" id="KW-1185">Reference proteome</keyword>
<evidence type="ECO:0008006" key="4">
    <source>
        <dbReference type="Google" id="ProtNLM"/>
    </source>
</evidence>
<evidence type="ECO:0000313" key="3">
    <source>
        <dbReference type="Proteomes" id="UP000594262"/>
    </source>
</evidence>
<keyword evidence="1" id="KW-1133">Transmembrane helix</keyword>
<accession>A0A7M5WJC1</accession>
<dbReference type="Pfam" id="PF06961">
    <property type="entry name" value="DUF1294"/>
    <property type="match status" value="1"/>
</dbReference>
<sequence length="163" mass="18710">MMSAEESTTEFLLHSNQFKLKSIMPECRRCHSKFIQMIMPLMITLIGTIIVFVGGLTRLYKTDIRLAIGIMLIFFNIITFFVFGLDKCCARNEGSRVAEMVLFYMTFFGSPVGAVLGMLFFRHKTAKREFICVIVLLCFFNLLWLFVYFVATAKTSLSAAYRS</sequence>
<dbReference type="EnsemblMetazoa" id="CLYHEMT004141.2">
    <property type="protein sequence ID" value="CLYHEMP004141.2"/>
    <property type="gene ID" value="CLYHEMG004141"/>
</dbReference>
<feature type="transmembrane region" description="Helical" evidence="1">
    <location>
        <begin position="34"/>
        <end position="54"/>
    </location>
</feature>
<dbReference type="Proteomes" id="UP000594262">
    <property type="component" value="Unplaced"/>
</dbReference>
<feature type="transmembrane region" description="Helical" evidence="1">
    <location>
        <begin position="130"/>
        <end position="151"/>
    </location>
</feature>
<dbReference type="InterPro" id="IPR010718">
    <property type="entry name" value="DUF1294"/>
</dbReference>
<protein>
    <recommendedName>
        <fullName evidence="4">DUF1294 domain-containing protein</fullName>
    </recommendedName>
</protein>
<name>A0A7M5WJC1_9CNID</name>
<keyword evidence="1" id="KW-0812">Transmembrane</keyword>
<organism evidence="2 3">
    <name type="scientific">Clytia hemisphaerica</name>
    <dbReference type="NCBI Taxonomy" id="252671"/>
    <lineage>
        <taxon>Eukaryota</taxon>
        <taxon>Metazoa</taxon>
        <taxon>Cnidaria</taxon>
        <taxon>Hydrozoa</taxon>
        <taxon>Hydroidolina</taxon>
        <taxon>Leptothecata</taxon>
        <taxon>Obeliida</taxon>
        <taxon>Clytiidae</taxon>
        <taxon>Clytia</taxon>
    </lineage>
</organism>
<proteinExistence type="predicted"/>
<evidence type="ECO:0000313" key="2">
    <source>
        <dbReference type="EnsemblMetazoa" id="CLYHEMP004141.2"/>
    </source>
</evidence>
<dbReference type="OrthoDB" id="10250728at2759"/>
<feature type="transmembrane region" description="Helical" evidence="1">
    <location>
        <begin position="101"/>
        <end position="121"/>
    </location>
</feature>
<dbReference type="AlphaFoldDB" id="A0A7M5WJC1"/>
<feature type="transmembrane region" description="Helical" evidence="1">
    <location>
        <begin position="66"/>
        <end position="85"/>
    </location>
</feature>
<evidence type="ECO:0000256" key="1">
    <source>
        <dbReference type="SAM" id="Phobius"/>
    </source>
</evidence>